<sequence>MNIQFAKSKAGHDKNQLYFILKEEEEFVYLVNGTTRPLDKPKKKRKKHVQVIHRIPAELCSILEAGITNESVKRSMKLYSAGFRQETSAGTGENQE</sequence>
<reference evidence="1 2" key="1">
    <citation type="submission" date="2024-03" db="EMBL/GenBank/DDBJ databases">
        <title>Human intestinal bacterial collection.</title>
        <authorList>
            <person name="Pauvert C."/>
            <person name="Hitch T.C.A."/>
            <person name="Clavel T."/>
        </authorList>
    </citation>
    <scope>NUCLEOTIDE SEQUENCE [LARGE SCALE GENOMIC DNA]</scope>
    <source>
        <strain evidence="1 2">CLA-AA-H185</strain>
    </source>
</reference>
<comment type="caution">
    <text evidence="1">The sequence shown here is derived from an EMBL/GenBank/DDBJ whole genome shotgun (WGS) entry which is preliminary data.</text>
</comment>
<name>A0ABV1HG87_9FIRM</name>
<dbReference type="RefSeq" id="WP_353531449.1">
    <property type="nucleotide sequence ID" value="NZ_JBBMEX010000015.1"/>
</dbReference>
<evidence type="ECO:0000313" key="2">
    <source>
        <dbReference type="Proteomes" id="UP001454489"/>
    </source>
</evidence>
<accession>A0ABV1HG87</accession>
<evidence type="ECO:0000313" key="1">
    <source>
        <dbReference type="EMBL" id="MEQ2558718.1"/>
    </source>
</evidence>
<protein>
    <recommendedName>
        <fullName evidence="3">Ribosomal protein L14</fullName>
    </recommendedName>
</protein>
<gene>
    <name evidence="1" type="ORF">WMO43_12730</name>
</gene>
<dbReference type="Proteomes" id="UP001454489">
    <property type="component" value="Unassembled WGS sequence"/>
</dbReference>
<evidence type="ECO:0008006" key="3">
    <source>
        <dbReference type="Google" id="ProtNLM"/>
    </source>
</evidence>
<organism evidence="1 2">
    <name type="scientific">Maccoyibacter intestinihominis</name>
    <dbReference type="NCBI Taxonomy" id="3133499"/>
    <lineage>
        <taxon>Bacteria</taxon>
        <taxon>Bacillati</taxon>
        <taxon>Bacillota</taxon>
        <taxon>Clostridia</taxon>
        <taxon>Lachnospirales</taxon>
        <taxon>Lachnospiraceae</taxon>
        <taxon>Maccoyibacter</taxon>
    </lineage>
</organism>
<proteinExistence type="predicted"/>
<dbReference type="EMBL" id="JBBMEX010000015">
    <property type="protein sequence ID" value="MEQ2558718.1"/>
    <property type="molecule type" value="Genomic_DNA"/>
</dbReference>
<keyword evidence="2" id="KW-1185">Reference proteome</keyword>